<dbReference type="Pfam" id="PF00067">
    <property type="entry name" value="p450"/>
    <property type="match status" value="1"/>
</dbReference>
<dbReference type="SUPFAM" id="SSF48264">
    <property type="entry name" value="Cytochrome P450"/>
    <property type="match status" value="1"/>
</dbReference>
<dbReference type="InParanoid" id="A0A0C3HQ76"/>
<keyword evidence="6" id="KW-0560">Oxidoreductase</keyword>
<keyword evidence="5 6" id="KW-0349">Heme</keyword>
<comment type="cofactor">
    <cofactor evidence="1 5">
        <name>heme</name>
        <dbReference type="ChEBI" id="CHEBI:30413"/>
    </cofactor>
</comment>
<accession>A0A0C3HQ76</accession>
<gene>
    <name evidence="8" type="ORF">OIDMADRAFT_157803</name>
</gene>
<evidence type="ECO:0008006" key="10">
    <source>
        <dbReference type="Google" id="ProtNLM"/>
    </source>
</evidence>
<evidence type="ECO:0000256" key="1">
    <source>
        <dbReference type="ARBA" id="ARBA00001971"/>
    </source>
</evidence>
<dbReference type="InterPro" id="IPR036396">
    <property type="entry name" value="Cyt_P450_sf"/>
</dbReference>
<dbReference type="PANTHER" id="PTHR24305">
    <property type="entry name" value="CYTOCHROME P450"/>
    <property type="match status" value="1"/>
</dbReference>
<evidence type="ECO:0000256" key="3">
    <source>
        <dbReference type="ARBA" id="ARBA00022723"/>
    </source>
</evidence>
<dbReference type="HOGENOM" id="CLU_001570_14_0_1"/>
<dbReference type="PANTHER" id="PTHR24305:SF232">
    <property type="entry name" value="P450, PUTATIVE (EUROFUNG)-RELATED"/>
    <property type="match status" value="1"/>
</dbReference>
<dbReference type="AlphaFoldDB" id="A0A0C3HQ76"/>
<dbReference type="GO" id="GO:0020037">
    <property type="term" value="F:heme binding"/>
    <property type="evidence" value="ECO:0007669"/>
    <property type="project" value="InterPro"/>
</dbReference>
<keyword evidence="4 5" id="KW-0408">Iron</keyword>
<evidence type="ECO:0000256" key="6">
    <source>
        <dbReference type="RuleBase" id="RU000461"/>
    </source>
</evidence>
<evidence type="ECO:0000256" key="4">
    <source>
        <dbReference type="ARBA" id="ARBA00023004"/>
    </source>
</evidence>
<evidence type="ECO:0000313" key="9">
    <source>
        <dbReference type="Proteomes" id="UP000054321"/>
    </source>
</evidence>
<keyword evidence="7" id="KW-0472">Membrane</keyword>
<dbReference type="InterPro" id="IPR050121">
    <property type="entry name" value="Cytochrome_P450_monoxygenase"/>
</dbReference>
<keyword evidence="9" id="KW-1185">Reference proteome</keyword>
<evidence type="ECO:0000256" key="5">
    <source>
        <dbReference type="PIRSR" id="PIRSR602401-1"/>
    </source>
</evidence>
<sequence length="518" mass="58637">MDNTLSSLTVLTKSLFYLLSPTLLPLLLFLLPLLYSGFAILAGPLRNIPGPFLAKHTKLWLVFITHKRMRHSHDLELHKKYGPVVRVGPNQLLLSYPSAVRMVYGSGTGKPLEKDSWYRMTPICQGLHYPHLLSELDINKYRLQRKQIGPIYSASSIAELDKPIDETLIKIMASMRRGAGSIVNLDIWCHMFGLDCLTAATFSKSTDLVVAGTDDGTITRHVQSWEYGHWMTHVPLLHKLNAFCMRFTGRYLWGAKVREGWTVFEVCYSVVSSYLSPSELPNLAAKLISLHHTNPFFTFRHVTEMAFSSLGAGTETIGITLSAVLCNIIQRPELQVKLQKEIDDACKEGRLTFSSEGIVKIGHSQIELKLLDATLRESMRLHPVAGVPFPRVVGKEGMMLEGLHIPGGTTVGVNPWVMGRSTELYGPDAEEFKPERWLSISRVERTKIDNYDQTFGVGLHSCPGKHLARAILYKILSMLLMHYTWHFEDANRERETECMFGVRWKDVKIMWSVRNVKT</sequence>
<dbReference type="GO" id="GO:0016705">
    <property type="term" value="F:oxidoreductase activity, acting on paired donors, with incorporation or reduction of molecular oxygen"/>
    <property type="evidence" value="ECO:0007669"/>
    <property type="project" value="InterPro"/>
</dbReference>
<protein>
    <recommendedName>
        <fullName evidence="10">Cytochrome P450</fullName>
    </recommendedName>
</protein>
<comment type="similarity">
    <text evidence="2 6">Belongs to the cytochrome P450 family.</text>
</comment>
<dbReference type="PROSITE" id="PS00086">
    <property type="entry name" value="CYTOCHROME_P450"/>
    <property type="match status" value="1"/>
</dbReference>
<feature type="binding site" description="axial binding residue" evidence="5">
    <location>
        <position position="462"/>
    </location>
    <ligand>
        <name>heme</name>
        <dbReference type="ChEBI" id="CHEBI:30413"/>
    </ligand>
    <ligandPart>
        <name>Fe</name>
        <dbReference type="ChEBI" id="CHEBI:18248"/>
    </ligandPart>
</feature>
<organism evidence="8 9">
    <name type="scientific">Oidiodendron maius (strain Zn)</name>
    <dbReference type="NCBI Taxonomy" id="913774"/>
    <lineage>
        <taxon>Eukaryota</taxon>
        <taxon>Fungi</taxon>
        <taxon>Dikarya</taxon>
        <taxon>Ascomycota</taxon>
        <taxon>Pezizomycotina</taxon>
        <taxon>Leotiomycetes</taxon>
        <taxon>Leotiomycetes incertae sedis</taxon>
        <taxon>Myxotrichaceae</taxon>
        <taxon>Oidiodendron</taxon>
    </lineage>
</organism>
<feature type="transmembrane region" description="Helical" evidence="7">
    <location>
        <begin position="15"/>
        <end position="42"/>
    </location>
</feature>
<dbReference type="Proteomes" id="UP000054321">
    <property type="component" value="Unassembled WGS sequence"/>
</dbReference>
<keyword evidence="3 5" id="KW-0479">Metal-binding</keyword>
<reference evidence="8 9" key="1">
    <citation type="submission" date="2014-04" db="EMBL/GenBank/DDBJ databases">
        <authorList>
            <consortium name="DOE Joint Genome Institute"/>
            <person name="Kuo A."/>
            <person name="Martino E."/>
            <person name="Perotto S."/>
            <person name="Kohler A."/>
            <person name="Nagy L.G."/>
            <person name="Floudas D."/>
            <person name="Copeland A."/>
            <person name="Barry K.W."/>
            <person name="Cichocki N."/>
            <person name="Veneault-Fourrey C."/>
            <person name="LaButti K."/>
            <person name="Lindquist E.A."/>
            <person name="Lipzen A."/>
            <person name="Lundell T."/>
            <person name="Morin E."/>
            <person name="Murat C."/>
            <person name="Sun H."/>
            <person name="Tunlid A."/>
            <person name="Henrissat B."/>
            <person name="Grigoriev I.V."/>
            <person name="Hibbett D.S."/>
            <person name="Martin F."/>
            <person name="Nordberg H.P."/>
            <person name="Cantor M.N."/>
            <person name="Hua S.X."/>
        </authorList>
    </citation>
    <scope>NUCLEOTIDE SEQUENCE [LARGE SCALE GENOMIC DNA]</scope>
    <source>
        <strain evidence="8 9">Zn</strain>
    </source>
</reference>
<dbReference type="InterPro" id="IPR001128">
    <property type="entry name" value="Cyt_P450"/>
</dbReference>
<dbReference type="GO" id="GO:0005506">
    <property type="term" value="F:iron ion binding"/>
    <property type="evidence" value="ECO:0007669"/>
    <property type="project" value="InterPro"/>
</dbReference>
<evidence type="ECO:0000256" key="7">
    <source>
        <dbReference type="SAM" id="Phobius"/>
    </source>
</evidence>
<keyword evidence="6" id="KW-0503">Monooxygenase</keyword>
<dbReference type="Gene3D" id="1.10.630.10">
    <property type="entry name" value="Cytochrome P450"/>
    <property type="match status" value="1"/>
</dbReference>
<evidence type="ECO:0000256" key="2">
    <source>
        <dbReference type="ARBA" id="ARBA00010617"/>
    </source>
</evidence>
<dbReference type="InterPro" id="IPR002401">
    <property type="entry name" value="Cyt_P450_E_grp-I"/>
</dbReference>
<dbReference type="InterPro" id="IPR017972">
    <property type="entry name" value="Cyt_P450_CS"/>
</dbReference>
<dbReference type="EMBL" id="KN832872">
    <property type="protein sequence ID" value="KIN05155.1"/>
    <property type="molecule type" value="Genomic_DNA"/>
</dbReference>
<dbReference type="PRINTS" id="PR00385">
    <property type="entry name" value="P450"/>
</dbReference>
<dbReference type="PRINTS" id="PR00463">
    <property type="entry name" value="EP450I"/>
</dbReference>
<keyword evidence="7" id="KW-0812">Transmembrane</keyword>
<proteinExistence type="inferred from homology"/>
<name>A0A0C3HQ76_OIDMZ</name>
<keyword evidence="7" id="KW-1133">Transmembrane helix</keyword>
<dbReference type="OrthoDB" id="3934656at2759"/>
<evidence type="ECO:0000313" key="8">
    <source>
        <dbReference type="EMBL" id="KIN05155.1"/>
    </source>
</evidence>
<dbReference type="GO" id="GO:0004497">
    <property type="term" value="F:monooxygenase activity"/>
    <property type="evidence" value="ECO:0007669"/>
    <property type="project" value="UniProtKB-KW"/>
</dbReference>
<reference evidence="9" key="2">
    <citation type="submission" date="2015-01" db="EMBL/GenBank/DDBJ databases">
        <title>Evolutionary Origins and Diversification of the Mycorrhizal Mutualists.</title>
        <authorList>
            <consortium name="DOE Joint Genome Institute"/>
            <consortium name="Mycorrhizal Genomics Consortium"/>
            <person name="Kohler A."/>
            <person name="Kuo A."/>
            <person name="Nagy L.G."/>
            <person name="Floudas D."/>
            <person name="Copeland A."/>
            <person name="Barry K.W."/>
            <person name="Cichocki N."/>
            <person name="Veneault-Fourrey C."/>
            <person name="LaButti K."/>
            <person name="Lindquist E.A."/>
            <person name="Lipzen A."/>
            <person name="Lundell T."/>
            <person name="Morin E."/>
            <person name="Murat C."/>
            <person name="Riley R."/>
            <person name="Ohm R."/>
            <person name="Sun H."/>
            <person name="Tunlid A."/>
            <person name="Henrissat B."/>
            <person name="Grigoriev I.V."/>
            <person name="Hibbett D.S."/>
            <person name="Martin F."/>
        </authorList>
    </citation>
    <scope>NUCLEOTIDE SEQUENCE [LARGE SCALE GENOMIC DNA]</scope>
    <source>
        <strain evidence="9">Zn</strain>
    </source>
</reference>